<evidence type="ECO:0000313" key="2">
    <source>
        <dbReference type="Proteomes" id="UP000783287"/>
    </source>
</evidence>
<comment type="caution">
    <text evidence="1">The sequence shown here is derived from an EMBL/GenBank/DDBJ whole genome shotgun (WGS) entry which is preliminary data.</text>
</comment>
<dbReference type="AlphaFoldDB" id="A0A955L4H4"/>
<name>A0A955L4H4_9BACT</name>
<protein>
    <submittedName>
        <fullName evidence="1">Uncharacterized protein</fullName>
    </submittedName>
</protein>
<evidence type="ECO:0000313" key="1">
    <source>
        <dbReference type="EMBL" id="MCA9382730.1"/>
    </source>
</evidence>
<reference evidence="1" key="1">
    <citation type="submission" date="2020-04" db="EMBL/GenBank/DDBJ databases">
        <authorList>
            <person name="Zhang T."/>
        </authorList>
    </citation>
    <scope>NUCLEOTIDE SEQUENCE</scope>
    <source>
        <strain evidence="1">HKST-UBA14</strain>
    </source>
</reference>
<gene>
    <name evidence="1" type="ORF">KC909_00025</name>
</gene>
<sequence>MGAEIGQFNIDIPQVRGEGYAPLGLRLAKGYKGEDTLQREPQINYAYEQEAFSLYDLLRHNPSAKLAVLTRDDLEHITLGGGNLLDTLQTQIDPDLDELIIVRVSDRQKLKYAGVERSPVHIGYRLSTDPRIGGFSYVDNVIGEAFDRGDDELRGMITETVYAPEHMETAALFGFDLRVCADAEVAAHYNQLQLELTADEVYSLQNAKYQYAARSRNEYGYDWMHQDAGATALLQRGYSEQAIDTLAMDPAEVYNSSLAYLFSNEYPGHGEANSYRGYKAKLTQARNLADAFTACTPDSVPVFNGDNNLVRAVFDRGSERNAHPVLRRSMQELQSIFGEVDPRSAEQNQVLHQLMTSRLEVYEQAMNNLVFTVLDRPAWAIRKFIPGAERALESNLTKLLGFVETVLEHKLAIEADMMSATGNWDAEFTLVHDMAVNALYQLYERDYEGINANQIHTGAVSRSIVGASGGIVSPQLARRLYTAAKSLYDMASEKLEPELGRFEEEMSMVRRVKIGSLAPNLLGTKIQQQIERDLEDGRTTPAIELDTPFWLFTYSREFPLDPLNKALASVADAGKETVLLHSTRFVDHADRMEQWQQYEKDWGAYMAVTEERWIAEMALAPETVLNVHHQDQNTRIKDVRGGALPVHIFQTLRRAEQIDYLTEDTVVAWFDNLIGDYENQAVLRFMTSGHDPDVYLPGAELSGRSIYDSLVQAGYTNRNLIYLLCGWDGVRSAVLPTLAVNTMSLDLDHGIAQRDQLVREFHDAFAQDPGLLDLIEYSLPYELQPVDGSRMVDLITTPEFTGHMVDLLARYWDTEPRLKNIFIKVFRGNGGFKEHGVPFLDNPWAGFRIGRYMQDVRAATMTMYNEATQQAYVFSPTSETDTFYLWRSAHIDDAQAIRAEGFDNLRGALTESQIHQLNQDFACFDRTARLEYNRGQQVGWYNNSPLAQELLAAGYDLDSIEDIAKADITFTVNDAMARGLSGTQIDSIIANMNSAEAYEALEEGIITQRELEELHYNPNGYRASEIAHLIAENKTKLFSEDTFSDDVIRAMYVKMMRCNMHPAFFENKVRTTIQSARSIQTEFDPTLGTNGDFTDRYYAEMENFAQNIIGFLFLFQRAGILPHFDPGRVAEWEGPVLELFTRMEFHFVETLWPVFNAYEEDVTIEGETYRRQLLEPQKRVSNNPPVEVYSVPPESMLVFVQRRLQTMMDILNTNRY</sequence>
<accession>A0A955L4H4</accession>
<organism evidence="1 2">
    <name type="scientific">Candidatus Dojkabacteria bacterium</name>
    <dbReference type="NCBI Taxonomy" id="2099670"/>
    <lineage>
        <taxon>Bacteria</taxon>
        <taxon>Candidatus Dojkabacteria</taxon>
    </lineage>
</organism>
<dbReference type="Proteomes" id="UP000783287">
    <property type="component" value="Unassembled WGS sequence"/>
</dbReference>
<dbReference type="EMBL" id="JAGQLK010000001">
    <property type="protein sequence ID" value="MCA9382730.1"/>
    <property type="molecule type" value="Genomic_DNA"/>
</dbReference>
<proteinExistence type="predicted"/>
<reference evidence="1" key="2">
    <citation type="journal article" date="2021" name="Microbiome">
        <title>Successional dynamics and alternative stable states in a saline activated sludge microbial community over 9 years.</title>
        <authorList>
            <person name="Wang Y."/>
            <person name="Ye J."/>
            <person name="Ju F."/>
            <person name="Liu L."/>
            <person name="Boyd J.A."/>
            <person name="Deng Y."/>
            <person name="Parks D.H."/>
            <person name="Jiang X."/>
            <person name="Yin X."/>
            <person name="Woodcroft B.J."/>
            <person name="Tyson G.W."/>
            <person name="Hugenholtz P."/>
            <person name="Polz M.F."/>
            <person name="Zhang T."/>
        </authorList>
    </citation>
    <scope>NUCLEOTIDE SEQUENCE</scope>
    <source>
        <strain evidence="1">HKST-UBA14</strain>
    </source>
</reference>